<protein>
    <submittedName>
        <fullName evidence="4">GNAT family N-acetyltransferase</fullName>
    </submittedName>
</protein>
<proteinExistence type="predicted"/>
<dbReference type="InterPro" id="IPR016181">
    <property type="entry name" value="Acyl_CoA_acyltransferase"/>
</dbReference>
<keyword evidence="1" id="KW-0808">Transferase</keyword>
<dbReference type="Gene3D" id="3.40.630.30">
    <property type="match status" value="1"/>
</dbReference>
<dbReference type="InterPro" id="IPR000182">
    <property type="entry name" value="GNAT_dom"/>
</dbReference>
<evidence type="ECO:0000259" key="3">
    <source>
        <dbReference type="PROSITE" id="PS51186"/>
    </source>
</evidence>
<accession>A0A8U0A5Q2</accession>
<name>A0A8U0A5Q2_9EURY</name>
<dbReference type="PANTHER" id="PTHR42919:SF8">
    <property type="entry name" value="N-ALPHA-ACETYLTRANSFERASE 50"/>
    <property type="match status" value="1"/>
</dbReference>
<keyword evidence="2" id="KW-0012">Acyltransferase</keyword>
<evidence type="ECO:0000313" key="4">
    <source>
        <dbReference type="EMBL" id="UPM43283.1"/>
    </source>
</evidence>
<dbReference type="PROSITE" id="PS51186">
    <property type="entry name" value="GNAT"/>
    <property type="match status" value="1"/>
</dbReference>
<dbReference type="Proteomes" id="UP000831768">
    <property type="component" value="Chromosome"/>
</dbReference>
<feature type="domain" description="N-acetyltransferase" evidence="3">
    <location>
        <begin position="1"/>
        <end position="161"/>
    </location>
</feature>
<dbReference type="InterPro" id="IPR051556">
    <property type="entry name" value="N-term/lysine_N-AcTrnsfr"/>
</dbReference>
<dbReference type="AlphaFoldDB" id="A0A8U0A5Q2"/>
<keyword evidence="5" id="KW-1185">Reference proteome</keyword>
<dbReference type="PANTHER" id="PTHR42919">
    <property type="entry name" value="N-ALPHA-ACETYLTRANSFERASE"/>
    <property type="match status" value="1"/>
</dbReference>
<reference evidence="4" key="1">
    <citation type="submission" date="2022-04" db="EMBL/GenBank/DDBJ databases">
        <title>Halocatena sp. nov., isolated from a salt lake.</title>
        <authorList>
            <person name="Cui H.-L."/>
        </authorList>
    </citation>
    <scope>NUCLEOTIDE SEQUENCE</scope>
    <source>
        <strain evidence="4">AD-1</strain>
    </source>
</reference>
<dbReference type="SUPFAM" id="SSF55729">
    <property type="entry name" value="Acyl-CoA N-acyltransferases (Nat)"/>
    <property type="match status" value="1"/>
</dbReference>
<dbReference type="Pfam" id="PF00583">
    <property type="entry name" value="Acetyltransf_1"/>
    <property type="match status" value="1"/>
</dbReference>
<evidence type="ECO:0000313" key="5">
    <source>
        <dbReference type="Proteomes" id="UP000831768"/>
    </source>
</evidence>
<dbReference type="EMBL" id="CP096019">
    <property type="protein sequence ID" value="UPM43283.1"/>
    <property type="molecule type" value="Genomic_DNA"/>
</dbReference>
<evidence type="ECO:0000256" key="2">
    <source>
        <dbReference type="ARBA" id="ARBA00023315"/>
    </source>
</evidence>
<dbReference type="KEGG" id="haad:MW046_02270"/>
<sequence length="161" mass="17451">MIRDVTPADRSVLKAIQRESLLAPWPELLDTAVQASDLDLDGPLCLVATSPTSNTPVGYVLAVEGRPDEQDAVGYEGTEGQCYVAEIAVAADHRREGYGSALLKAIVDRTDAEEIVLTARAKADATRAFYTANSFRVIDRLTAYYDGEEGPEDGLLFSKRT</sequence>
<evidence type="ECO:0000256" key="1">
    <source>
        <dbReference type="ARBA" id="ARBA00022679"/>
    </source>
</evidence>
<gene>
    <name evidence="4" type="ORF">MW046_02270</name>
</gene>
<dbReference type="CDD" id="cd04301">
    <property type="entry name" value="NAT_SF"/>
    <property type="match status" value="1"/>
</dbReference>
<dbReference type="GeneID" id="71926835"/>
<organism evidence="4 5">
    <name type="scientific">Halocatena salina</name>
    <dbReference type="NCBI Taxonomy" id="2934340"/>
    <lineage>
        <taxon>Archaea</taxon>
        <taxon>Methanobacteriati</taxon>
        <taxon>Methanobacteriota</taxon>
        <taxon>Stenosarchaea group</taxon>
        <taxon>Halobacteria</taxon>
        <taxon>Halobacteriales</taxon>
        <taxon>Natronomonadaceae</taxon>
        <taxon>Halocatena</taxon>
    </lineage>
</organism>
<dbReference type="RefSeq" id="WP_247993950.1">
    <property type="nucleotide sequence ID" value="NZ_CP096019.1"/>
</dbReference>
<dbReference type="GO" id="GO:0016747">
    <property type="term" value="F:acyltransferase activity, transferring groups other than amino-acyl groups"/>
    <property type="evidence" value="ECO:0007669"/>
    <property type="project" value="InterPro"/>
</dbReference>